<keyword evidence="1" id="KW-0472">Membrane</keyword>
<dbReference type="Pfam" id="PF00535">
    <property type="entry name" value="Glycos_transf_2"/>
    <property type="match status" value="1"/>
</dbReference>
<evidence type="ECO:0000313" key="3">
    <source>
        <dbReference type="EMBL" id="MCW0522781.1"/>
    </source>
</evidence>
<feature type="domain" description="Glycosyltransferase 2-like" evidence="2">
    <location>
        <begin position="17"/>
        <end position="141"/>
    </location>
</feature>
<evidence type="ECO:0000259" key="2">
    <source>
        <dbReference type="Pfam" id="PF00535"/>
    </source>
</evidence>
<organism evidence="3 4">
    <name type="scientific">Riemerella anatipestifer</name>
    <name type="common">Moraxella anatipestifer</name>
    <dbReference type="NCBI Taxonomy" id="34085"/>
    <lineage>
        <taxon>Bacteria</taxon>
        <taxon>Pseudomonadati</taxon>
        <taxon>Bacteroidota</taxon>
        <taxon>Flavobacteriia</taxon>
        <taxon>Flavobacteriales</taxon>
        <taxon>Weeksellaceae</taxon>
        <taxon>Riemerella</taxon>
    </lineage>
</organism>
<keyword evidence="1" id="KW-0812">Transmembrane</keyword>
<protein>
    <submittedName>
        <fullName evidence="3">Glycosyltransferase</fullName>
    </submittedName>
</protein>
<gene>
    <name evidence="3" type="ORF">OKE68_00415</name>
</gene>
<dbReference type="GeneID" id="93717851"/>
<dbReference type="AlphaFoldDB" id="A0AAP3AJA9"/>
<accession>A0AAP3AJA9</accession>
<dbReference type="InterPro" id="IPR029044">
    <property type="entry name" value="Nucleotide-diphossugar_trans"/>
</dbReference>
<proteinExistence type="predicted"/>
<dbReference type="CDD" id="cd00761">
    <property type="entry name" value="Glyco_tranf_GTA_type"/>
    <property type="match status" value="1"/>
</dbReference>
<dbReference type="SUPFAM" id="SSF53448">
    <property type="entry name" value="Nucleotide-diphospho-sugar transferases"/>
    <property type="match status" value="1"/>
</dbReference>
<dbReference type="Gene3D" id="3.90.550.10">
    <property type="entry name" value="Spore Coat Polysaccharide Biosynthesis Protein SpsA, Chain A"/>
    <property type="match status" value="1"/>
</dbReference>
<dbReference type="Proteomes" id="UP001207440">
    <property type="component" value="Unassembled WGS sequence"/>
</dbReference>
<dbReference type="RefSeq" id="WP_013446902.1">
    <property type="nucleotide sequence ID" value="NZ_CP029760.1"/>
</dbReference>
<dbReference type="EMBL" id="JAOZYT010000001">
    <property type="protein sequence ID" value="MCW0522781.1"/>
    <property type="molecule type" value="Genomic_DNA"/>
</dbReference>
<dbReference type="InterPro" id="IPR001173">
    <property type="entry name" value="Glyco_trans_2-like"/>
</dbReference>
<reference evidence="3" key="1">
    <citation type="submission" date="2022-10" db="EMBL/GenBank/DDBJ databases">
        <title>Sifting through the core-genome to identify putative cross-protective antigens against Riemerella anatipestifer.</title>
        <authorList>
            <person name="Zheng X."/>
            <person name="Zhang W."/>
        </authorList>
    </citation>
    <scope>NUCLEOTIDE SEQUENCE</scope>
    <source>
        <strain evidence="3">ZWRA178</strain>
    </source>
</reference>
<feature type="transmembrane region" description="Helical" evidence="1">
    <location>
        <begin position="293"/>
        <end position="313"/>
    </location>
</feature>
<evidence type="ECO:0000256" key="1">
    <source>
        <dbReference type="SAM" id="Phobius"/>
    </source>
</evidence>
<keyword evidence="1" id="KW-1133">Transmembrane helix</keyword>
<evidence type="ECO:0000313" key="4">
    <source>
        <dbReference type="Proteomes" id="UP001207440"/>
    </source>
</evidence>
<sequence>MAQNQNIDRHKPTLALAIPTYNRPEILKENLLKIINELSRYNIPVYISDDSTNNDTKEIVDYLKKEYYDNIYYYKNTPSLGHDHNCLFTMSLPKEDYIWYIGDSMIIREEAFSMIFEIIENEDYDFICFNAESRSEPLPNNNIYTDPKCILLDLGWHLTMSGAIIYNRRALFTECINIQLVKNFPQLALIFWAAYKKKIQLYWINKKIIYGNRKKESYWSGNQFSVFIDDYKNMLINLPNKFRQEDVDKVVRQHSLNTGIFSYKSLIVMRAKSMLNMEQLEKRKRDIKSFSNANILILFILCLIPVRIVRLGYELFKRKK</sequence>
<comment type="caution">
    <text evidence="3">The sequence shown here is derived from an EMBL/GenBank/DDBJ whole genome shotgun (WGS) entry which is preliminary data.</text>
</comment>
<name>A0AAP3AJA9_RIEAN</name>